<keyword evidence="1" id="KW-0732">Signal</keyword>
<evidence type="ECO:0000313" key="3">
    <source>
        <dbReference type="Proteomes" id="UP000004374"/>
    </source>
</evidence>
<feature type="chain" id="PRO_5003638994" description="DUF3034 family protein" evidence="1">
    <location>
        <begin position="24"/>
        <end position="280"/>
    </location>
</feature>
<evidence type="ECO:0000313" key="2">
    <source>
        <dbReference type="EMBL" id="GAB58895.1"/>
    </source>
</evidence>
<organism evidence="2 3">
    <name type="scientific">Rheinheimera nanhaiensis E407-8</name>
    <dbReference type="NCBI Taxonomy" id="562729"/>
    <lineage>
        <taxon>Bacteria</taxon>
        <taxon>Pseudomonadati</taxon>
        <taxon>Pseudomonadota</taxon>
        <taxon>Gammaproteobacteria</taxon>
        <taxon>Chromatiales</taxon>
        <taxon>Chromatiaceae</taxon>
        <taxon>Rheinheimera</taxon>
    </lineage>
</organism>
<dbReference type="STRING" id="562729.RNAN_1883"/>
<protein>
    <recommendedName>
        <fullName evidence="4">DUF3034 family protein</fullName>
    </recommendedName>
</protein>
<dbReference type="Proteomes" id="UP000004374">
    <property type="component" value="Unassembled WGS sequence"/>
</dbReference>
<evidence type="ECO:0008006" key="4">
    <source>
        <dbReference type="Google" id="ProtNLM"/>
    </source>
</evidence>
<dbReference type="RefSeq" id="WP_008221018.1">
    <property type="nucleotide sequence ID" value="NZ_BAFK01000009.1"/>
</dbReference>
<dbReference type="OrthoDB" id="9126735at2"/>
<keyword evidence="3" id="KW-1185">Reference proteome</keyword>
<proteinExistence type="predicted"/>
<dbReference type="Pfam" id="PF11231">
    <property type="entry name" value="DUF3034"/>
    <property type="match status" value="1"/>
</dbReference>
<dbReference type="InterPro" id="IPR021393">
    <property type="entry name" value="DUF3034"/>
</dbReference>
<dbReference type="EMBL" id="BAFK01000009">
    <property type="protein sequence ID" value="GAB58895.1"/>
    <property type="molecule type" value="Genomic_DNA"/>
</dbReference>
<dbReference type="AlphaFoldDB" id="I1DXW7"/>
<sequence>MICTLTRQLVLLMLLCYPVTVLAGSKIIATGGATSIEGSAGGGIVPWAVTNGYASSGEWAATAFATVVGVDDFTLNVQGASVSYDNQWEWSFARQRFKLDTLGGELRQDVFGMKYHFAGELLYTALPQLSLGLQYKKNRDFALPQAVGARDDSGIDLYVAATKVLFDQVAGRNLLLNATLRATKAHQTGLLGFGTATDNNYQLVAEGSAVLLLNYNLALGVEFKQKPNQLAFAHEQHWRDLFAAWFVNKHLSLVAGYADLGSIAGFDRQQGYYVSLEGAW</sequence>
<reference evidence="2 3" key="1">
    <citation type="journal article" date="2012" name="J. Bacteriol.">
        <title>Genome Sequence of the Protease-Producing Bacterium Rheinheimera nanhaiensis E407-8T, Isolated from Deep-Sea Sediment of the South China Sea.</title>
        <authorList>
            <person name="Zhang X.-Y."/>
            <person name="Zhang Y.-J."/>
            <person name="Qin Q.-L."/>
            <person name="Xie B.-B."/>
            <person name="Chen X.-L."/>
            <person name="Zhou B.-C."/>
            <person name="Zhang Y.-Z."/>
        </authorList>
    </citation>
    <scope>NUCLEOTIDE SEQUENCE [LARGE SCALE GENOMIC DNA]</scope>
    <source>
        <strain evidence="2 3">E407-8</strain>
    </source>
</reference>
<evidence type="ECO:0000256" key="1">
    <source>
        <dbReference type="SAM" id="SignalP"/>
    </source>
</evidence>
<accession>I1DXW7</accession>
<feature type="signal peptide" evidence="1">
    <location>
        <begin position="1"/>
        <end position="23"/>
    </location>
</feature>
<comment type="caution">
    <text evidence="2">The sequence shown here is derived from an EMBL/GenBank/DDBJ whole genome shotgun (WGS) entry which is preliminary data.</text>
</comment>
<gene>
    <name evidence="2" type="ORF">RNAN_1883</name>
</gene>
<name>I1DXW7_9GAMM</name>